<evidence type="ECO:0000313" key="4">
    <source>
        <dbReference type="Proteomes" id="UP000830167"/>
    </source>
</evidence>
<proteinExistence type="predicted"/>
<keyword evidence="1" id="KW-0456">Lyase</keyword>
<organism evidence="3 4">
    <name type="scientific">Fodinisporobacter ferrooxydans</name>
    <dbReference type="NCBI Taxonomy" id="2901836"/>
    <lineage>
        <taxon>Bacteria</taxon>
        <taxon>Bacillati</taxon>
        <taxon>Bacillota</taxon>
        <taxon>Bacilli</taxon>
        <taxon>Bacillales</taxon>
        <taxon>Alicyclobacillaceae</taxon>
        <taxon>Fodinisporobacter</taxon>
    </lineage>
</organism>
<dbReference type="InterPro" id="IPR000362">
    <property type="entry name" value="Fumarate_lyase_fam"/>
</dbReference>
<dbReference type="Proteomes" id="UP000830167">
    <property type="component" value="Chromosome"/>
</dbReference>
<dbReference type="PANTHER" id="PTHR42696">
    <property type="entry name" value="ASPARTATE AMMONIA-LYASE"/>
    <property type="match status" value="1"/>
</dbReference>
<dbReference type="Pfam" id="PF00206">
    <property type="entry name" value="Lyase_1"/>
    <property type="match status" value="1"/>
</dbReference>
<dbReference type="InterPro" id="IPR024083">
    <property type="entry name" value="Fumarase/histidase_N"/>
</dbReference>
<evidence type="ECO:0000313" key="3">
    <source>
        <dbReference type="EMBL" id="UOF88767.1"/>
    </source>
</evidence>
<dbReference type="InterPro" id="IPR008948">
    <property type="entry name" value="L-Aspartase-like"/>
</dbReference>
<dbReference type="InterPro" id="IPR051546">
    <property type="entry name" value="Aspartate_Ammonia-Lyase"/>
</dbReference>
<dbReference type="RefSeq" id="WP_347435446.1">
    <property type="nucleotide sequence ID" value="NZ_CP089291.1"/>
</dbReference>
<protein>
    <submittedName>
        <fullName evidence="3">Aspartate ammonia-lyase</fullName>
    </submittedName>
</protein>
<feature type="domain" description="Fumarate lyase N-terminal" evidence="2">
    <location>
        <begin position="4"/>
        <end position="318"/>
    </location>
</feature>
<evidence type="ECO:0000259" key="2">
    <source>
        <dbReference type="Pfam" id="PF00206"/>
    </source>
</evidence>
<dbReference type="EMBL" id="CP089291">
    <property type="protein sequence ID" value="UOF88767.1"/>
    <property type="molecule type" value="Genomic_DNA"/>
</dbReference>
<keyword evidence="4" id="KW-1185">Reference proteome</keyword>
<sequence>MEVLYGEQTKKCVETMSFSGKTLGDYPEYVRNMLRVKMAAARANVKAGVLPSQFTDNIVTACEQAIASFDKAQYPVDVYHGGGGIGINMNINEVIHTLASKRSAVDAIGHINRSQSTADVCHTAIRITICELLDELLVKLHDCSSVLRTKQVEFSGIQTIARTCMMDAMAMDLGHRFSGYVDVVERRAQAIADHQKSMFTVNLGGTVIGSGEGAAPGYRNLVLAELRSICGEMFVSPRNFFDAAQNVDELVALSQSLSNLAQVFVKISQDLRFLSSGPEAGIGELRLPKTQSGSSFFPGKVNPVLPEMMMQCGFLVTGLTRTIEAAQLHGDTDLNVFEEFAGVLVMDEIRMVEKALGLFTEFALKGLSVNREQCEAHANSLVPMVTRMANEHGYDAVSNVIQQASEKGISLKQALVESFPALQTLQQITSNTTTASEG</sequence>
<accession>A0ABY4CE16</accession>
<dbReference type="InterPro" id="IPR022761">
    <property type="entry name" value="Fumarate_lyase_N"/>
</dbReference>
<dbReference type="SUPFAM" id="SSF48557">
    <property type="entry name" value="L-aspartase-like"/>
    <property type="match status" value="1"/>
</dbReference>
<evidence type="ECO:0000256" key="1">
    <source>
        <dbReference type="ARBA" id="ARBA00023239"/>
    </source>
</evidence>
<name>A0ABY4CE16_9BACL</name>
<dbReference type="Gene3D" id="1.10.275.10">
    <property type="entry name" value="Fumarase/aspartase (N-terminal domain)"/>
    <property type="match status" value="1"/>
</dbReference>
<dbReference type="PANTHER" id="PTHR42696:SF2">
    <property type="entry name" value="ASPARTATE AMMONIA-LYASE"/>
    <property type="match status" value="1"/>
</dbReference>
<dbReference type="Gene3D" id="1.20.200.10">
    <property type="entry name" value="Fumarase/aspartase (Central domain)"/>
    <property type="match status" value="1"/>
</dbReference>
<dbReference type="PRINTS" id="PR00149">
    <property type="entry name" value="FUMRATELYASE"/>
</dbReference>
<reference evidence="3" key="1">
    <citation type="submission" date="2021-12" db="EMBL/GenBank/DDBJ databases">
        <title>Alicyclobacillaceae gen. nov., sp. nov., isolated from chalcocite enrichment system.</title>
        <authorList>
            <person name="Jiang Z."/>
        </authorList>
    </citation>
    <scope>NUCLEOTIDE SEQUENCE</scope>
    <source>
        <strain evidence="3">MYW30-H2</strain>
    </source>
</reference>
<gene>
    <name evidence="3" type="ORF">LSG31_12510</name>
</gene>